<name>A0A232EWS8_9HYME</name>
<keyword evidence="2" id="KW-1185">Reference proteome</keyword>
<evidence type="ECO:0000313" key="2">
    <source>
        <dbReference type="Proteomes" id="UP000215335"/>
    </source>
</evidence>
<dbReference type="AlphaFoldDB" id="A0A232EWS8"/>
<accession>A0A232EWS8</accession>
<dbReference type="Proteomes" id="UP000215335">
    <property type="component" value="Unassembled WGS sequence"/>
</dbReference>
<proteinExistence type="predicted"/>
<evidence type="ECO:0000313" key="1">
    <source>
        <dbReference type="EMBL" id="OXU22809.1"/>
    </source>
</evidence>
<reference evidence="1 2" key="1">
    <citation type="journal article" date="2017" name="Curr. Biol.">
        <title>The Evolution of Venom by Co-option of Single-Copy Genes.</title>
        <authorList>
            <person name="Martinson E.O."/>
            <person name="Mrinalini"/>
            <person name="Kelkar Y.D."/>
            <person name="Chang C.H."/>
            <person name="Werren J.H."/>
        </authorList>
    </citation>
    <scope>NUCLEOTIDE SEQUENCE [LARGE SCALE GENOMIC DNA]</scope>
    <source>
        <strain evidence="1 2">Alberta</strain>
        <tissue evidence="1">Whole body</tissue>
    </source>
</reference>
<feature type="non-terminal residue" evidence="1">
    <location>
        <position position="1"/>
    </location>
</feature>
<sequence length="134" mass="15441">EVKLLHNTTDDIVQVRSKGLESFINTSKSREDEKFKQWIGKESVSFHEICRERYSAKPQKTSKRKRKGFLITISASTKFLIFIAVIVNSKCICNEVLDPSHKKVSYLKRAYTYQNLLNVASERNDDVGQADLEI</sequence>
<organism evidence="1 2">
    <name type="scientific">Trichomalopsis sarcophagae</name>
    <dbReference type="NCBI Taxonomy" id="543379"/>
    <lineage>
        <taxon>Eukaryota</taxon>
        <taxon>Metazoa</taxon>
        <taxon>Ecdysozoa</taxon>
        <taxon>Arthropoda</taxon>
        <taxon>Hexapoda</taxon>
        <taxon>Insecta</taxon>
        <taxon>Pterygota</taxon>
        <taxon>Neoptera</taxon>
        <taxon>Endopterygota</taxon>
        <taxon>Hymenoptera</taxon>
        <taxon>Apocrita</taxon>
        <taxon>Proctotrupomorpha</taxon>
        <taxon>Chalcidoidea</taxon>
        <taxon>Pteromalidae</taxon>
        <taxon>Pteromalinae</taxon>
        <taxon>Trichomalopsis</taxon>
    </lineage>
</organism>
<protein>
    <submittedName>
        <fullName evidence="1">Uncharacterized protein</fullName>
    </submittedName>
</protein>
<gene>
    <name evidence="1" type="ORF">TSAR_004613</name>
</gene>
<comment type="caution">
    <text evidence="1">The sequence shown here is derived from an EMBL/GenBank/DDBJ whole genome shotgun (WGS) entry which is preliminary data.</text>
</comment>
<dbReference type="EMBL" id="NNAY01001823">
    <property type="protein sequence ID" value="OXU22809.1"/>
    <property type="molecule type" value="Genomic_DNA"/>
</dbReference>